<gene>
    <name evidence="13" type="ORF">QE399_001151</name>
</gene>
<proteinExistence type="inferred from homology"/>
<feature type="domain" description="Multidrug resistance protein MdtA-like beta-barrel" evidence="11">
    <location>
        <begin position="229"/>
        <end position="312"/>
    </location>
</feature>
<evidence type="ECO:0000259" key="9">
    <source>
        <dbReference type="Pfam" id="PF25876"/>
    </source>
</evidence>
<evidence type="ECO:0000256" key="2">
    <source>
        <dbReference type="ARBA" id="ARBA00009477"/>
    </source>
</evidence>
<dbReference type="Gene3D" id="2.40.50.100">
    <property type="match status" value="1"/>
</dbReference>
<evidence type="ECO:0000256" key="4">
    <source>
        <dbReference type="ARBA" id="ARBA00022519"/>
    </source>
</evidence>
<feature type="domain" description="YknX-like C-terminal permuted SH3-like" evidence="12">
    <location>
        <begin position="317"/>
        <end position="384"/>
    </location>
</feature>
<sequence length="424" mass="45523">MVPTVSENAPPASTRHLWLRVLAVLVLAAVAATAWYAMRRPSQPAEAGPNPWRGPIPVRLAPVQQRPLTEQIKAIGTVTPLQTVVVRSRVDGTLARVLFQEGQEVRRGQLLAEIDPEPYRVRLAQAEGQQQQNQAQLQSAERDLARYRSLFQQDSIARQQLDTQEALVAQLRGSGQAVRAQVAEARLQLSYTRIEAPAAGRLGLRRVDAGNLVSAADTQGLVTLTQTRPIAVVFSVPETQLAAVRASSQGGARPVVQAWDRAERQQIAAGRLTTLDNQIDTATGTLRLKAQFDNADDGLFPNQFVNVRLQVRTHPSALVVPADAVQYGSQGPYVYTVQEGKARLRRVTLGASDGEYVLVQAGLEPGAQVVLEGLDRLRDGADVVTVADGAPPQTVQQLRQAQAPASHASAPSPAPVASAASAAR</sequence>
<dbReference type="SUPFAM" id="SSF111369">
    <property type="entry name" value="HlyD-like secretion proteins"/>
    <property type="match status" value="1"/>
</dbReference>
<feature type="domain" description="Multidrug resistance protein MdtA-like alpha-helical hairpin" evidence="9">
    <location>
        <begin position="123"/>
        <end position="192"/>
    </location>
</feature>
<feature type="compositionally biased region" description="Low complexity" evidence="7">
    <location>
        <begin position="401"/>
        <end position="424"/>
    </location>
</feature>
<evidence type="ECO:0000256" key="7">
    <source>
        <dbReference type="SAM" id="MobiDB-lite"/>
    </source>
</evidence>
<dbReference type="EMBL" id="JAVIZX010000001">
    <property type="protein sequence ID" value="MDR6213462.1"/>
    <property type="molecule type" value="Genomic_DNA"/>
</dbReference>
<dbReference type="Pfam" id="PF25944">
    <property type="entry name" value="Beta-barrel_RND"/>
    <property type="match status" value="1"/>
</dbReference>
<name>A0ABU1I8B7_9BURK</name>
<keyword evidence="4" id="KW-0997">Cell inner membrane</keyword>
<dbReference type="Pfam" id="PF25876">
    <property type="entry name" value="HH_MFP_RND"/>
    <property type="match status" value="1"/>
</dbReference>
<feature type="region of interest" description="Disordered" evidence="7">
    <location>
        <begin position="395"/>
        <end position="424"/>
    </location>
</feature>
<dbReference type="InterPro" id="IPR006143">
    <property type="entry name" value="RND_pump_MFP"/>
</dbReference>
<dbReference type="InterPro" id="IPR058625">
    <property type="entry name" value="MdtA-like_BSH"/>
</dbReference>
<dbReference type="PANTHER" id="PTHR30469:SF12">
    <property type="entry name" value="MULTIDRUG RESISTANCE PROTEIN MDTA"/>
    <property type="match status" value="1"/>
</dbReference>
<evidence type="ECO:0000313" key="14">
    <source>
        <dbReference type="Proteomes" id="UP001267710"/>
    </source>
</evidence>
<dbReference type="InterPro" id="IPR058637">
    <property type="entry name" value="YknX-like_C"/>
</dbReference>
<dbReference type="Proteomes" id="UP001267710">
    <property type="component" value="Unassembled WGS sequence"/>
</dbReference>
<evidence type="ECO:0000256" key="1">
    <source>
        <dbReference type="ARBA" id="ARBA00004236"/>
    </source>
</evidence>
<keyword evidence="8" id="KW-1133">Transmembrane helix</keyword>
<dbReference type="Pfam" id="PF25917">
    <property type="entry name" value="BSH_RND"/>
    <property type="match status" value="1"/>
</dbReference>
<feature type="transmembrane region" description="Helical" evidence="8">
    <location>
        <begin position="17"/>
        <end position="37"/>
    </location>
</feature>
<comment type="similarity">
    <text evidence="2">Belongs to the membrane fusion protein (MFP) (TC 8.A.1) family.</text>
</comment>
<feature type="coiled-coil region" evidence="6">
    <location>
        <begin position="123"/>
        <end position="150"/>
    </location>
</feature>
<dbReference type="InterPro" id="IPR058626">
    <property type="entry name" value="MdtA-like_b-barrel"/>
</dbReference>
<keyword evidence="14" id="KW-1185">Reference proteome</keyword>
<dbReference type="RefSeq" id="WP_309826974.1">
    <property type="nucleotide sequence ID" value="NZ_JAVIZX010000001.1"/>
</dbReference>
<keyword evidence="5 8" id="KW-0472">Membrane</keyword>
<keyword evidence="8" id="KW-0812">Transmembrane</keyword>
<reference evidence="13 14" key="1">
    <citation type="submission" date="2023-08" db="EMBL/GenBank/DDBJ databases">
        <title>Functional and genomic diversity of the sorghum phyllosphere microbiome.</title>
        <authorList>
            <person name="Shade A."/>
        </authorList>
    </citation>
    <scope>NUCLEOTIDE SEQUENCE [LARGE SCALE GENOMIC DNA]</scope>
    <source>
        <strain evidence="13 14">SORGH_AS_0335</strain>
    </source>
</reference>
<keyword evidence="3" id="KW-1003">Cell membrane</keyword>
<protein>
    <submittedName>
        <fullName evidence="13">Multidrug efflux system membrane fusion protein</fullName>
    </submittedName>
</protein>
<evidence type="ECO:0000313" key="13">
    <source>
        <dbReference type="EMBL" id="MDR6213462.1"/>
    </source>
</evidence>
<evidence type="ECO:0000259" key="11">
    <source>
        <dbReference type="Pfam" id="PF25944"/>
    </source>
</evidence>
<evidence type="ECO:0000259" key="12">
    <source>
        <dbReference type="Pfam" id="PF25989"/>
    </source>
</evidence>
<evidence type="ECO:0000256" key="3">
    <source>
        <dbReference type="ARBA" id="ARBA00022475"/>
    </source>
</evidence>
<evidence type="ECO:0000256" key="5">
    <source>
        <dbReference type="ARBA" id="ARBA00023136"/>
    </source>
</evidence>
<evidence type="ECO:0000256" key="6">
    <source>
        <dbReference type="SAM" id="Coils"/>
    </source>
</evidence>
<evidence type="ECO:0000259" key="10">
    <source>
        <dbReference type="Pfam" id="PF25917"/>
    </source>
</evidence>
<dbReference type="InterPro" id="IPR058624">
    <property type="entry name" value="MdtA-like_HH"/>
</dbReference>
<feature type="domain" description="Multidrug resistance protein MdtA-like barrel-sandwich hybrid" evidence="10">
    <location>
        <begin position="83"/>
        <end position="224"/>
    </location>
</feature>
<comment type="caution">
    <text evidence="13">The sequence shown here is derived from an EMBL/GenBank/DDBJ whole genome shotgun (WGS) entry which is preliminary data.</text>
</comment>
<evidence type="ECO:0000256" key="8">
    <source>
        <dbReference type="SAM" id="Phobius"/>
    </source>
</evidence>
<dbReference type="Gene3D" id="2.40.30.170">
    <property type="match status" value="1"/>
</dbReference>
<accession>A0ABU1I8B7</accession>
<dbReference type="Gene3D" id="1.10.287.470">
    <property type="entry name" value="Helix hairpin bin"/>
    <property type="match status" value="1"/>
</dbReference>
<dbReference type="Pfam" id="PF25989">
    <property type="entry name" value="YknX_C"/>
    <property type="match status" value="1"/>
</dbReference>
<dbReference type="NCBIfam" id="TIGR01730">
    <property type="entry name" value="RND_mfp"/>
    <property type="match status" value="1"/>
</dbReference>
<organism evidence="13 14">
    <name type="scientific">Paracidovorax wautersii</name>
    <dbReference type="NCBI Taxonomy" id="1177982"/>
    <lineage>
        <taxon>Bacteria</taxon>
        <taxon>Pseudomonadati</taxon>
        <taxon>Pseudomonadota</taxon>
        <taxon>Betaproteobacteria</taxon>
        <taxon>Burkholderiales</taxon>
        <taxon>Comamonadaceae</taxon>
        <taxon>Paracidovorax</taxon>
    </lineage>
</organism>
<dbReference type="PANTHER" id="PTHR30469">
    <property type="entry name" value="MULTIDRUG RESISTANCE PROTEIN MDTA"/>
    <property type="match status" value="1"/>
</dbReference>
<dbReference type="Gene3D" id="2.40.420.20">
    <property type="match status" value="1"/>
</dbReference>
<comment type="subcellular location">
    <subcellularLocation>
        <location evidence="1">Cell membrane</location>
    </subcellularLocation>
</comment>
<keyword evidence="6" id="KW-0175">Coiled coil</keyword>